<evidence type="ECO:0000256" key="1">
    <source>
        <dbReference type="SAM" id="MobiDB-lite"/>
    </source>
</evidence>
<reference evidence="2" key="1">
    <citation type="journal article" date="2022" name="bioRxiv">
        <title>Sequencing and chromosome-scale assembly of the giantPleurodeles waltlgenome.</title>
        <authorList>
            <person name="Brown T."/>
            <person name="Elewa A."/>
            <person name="Iarovenko S."/>
            <person name="Subramanian E."/>
            <person name="Araus A.J."/>
            <person name="Petzold A."/>
            <person name="Susuki M."/>
            <person name="Suzuki K.-i.T."/>
            <person name="Hayashi T."/>
            <person name="Toyoda A."/>
            <person name="Oliveira C."/>
            <person name="Osipova E."/>
            <person name="Leigh N.D."/>
            <person name="Simon A."/>
            <person name="Yun M.H."/>
        </authorList>
    </citation>
    <scope>NUCLEOTIDE SEQUENCE</scope>
    <source>
        <strain evidence="2">20211129_DDA</strain>
        <tissue evidence="2">Liver</tissue>
    </source>
</reference>
<feature type="region of interest" description="Disordered" evidence="1">
    <location>
        <begin position="1"/>
        <end position="22"/>
    </location>
</feature>
<name>A0AAV7T9S7_PLEWA</name>
<accession>A0AAV7T9S7</accession>
<feature type="compositionally biased region" description="Low complexity" evidence="1">
    <location>
        <begin position="53"/>
        <end position="64"/>
    </location>
</feature>
<dbReference type="Proteomes" id="UP001066276">
    <property type="component" value="Chromosome 4_1"/>
</dbReference>
<dbReference type="EMBL" id="JANPWB010000007">
    <property type="protein sequence ID" value="KAJ1173380.1"/>
    <property type="molecule type" value="Genomic_DNA"/>
</dbReference>
<feature type="region of interest" description="Disordered" evidence="1">
    <location>
        <begin position="53"/>
        <end position="79"/>
    </location>
</feature>
<protein>
    <submittedName>
        <fullName evidence="2">Uncharacterized protein</fullName>
    </submittedName>
</protein>
<evidence type="ECO:0000313" key="2">
    <source>
        <dbReference type="EMBL" id="KAJ1173380.1"/>
    </source>
</evidence>
<evidence type="ECO:0000313" key="3">
    <source>
        <dbReference type="Proteomes" id="UP001066276"/>
    </source>
</evidence>
<comment type="caution">
    <text evidence="2">The sequence shown here is derived from an EMBL/GenBank/DDBJ whole genome shotgun (WGS) entry which is preliminary data.</text>
</comment>
<feature type="region of interest" description="Disordered" evidence="1">
    <location>
        <begin position="97"/>
        <end position="122"/>
    </location>
</feature>
<keyword evidence="3" id="KW-1185">Reference proteome</keyword>
<organism evidence="2 3">
    <name type="scientific">Pleurodeles waltl</name>
    <name type="common">Iberian ribbed newt</name>
    <dbReference type="NCBI Taxonomy" id="8319"/>
    <lineage>
        <taxon>Eukaryota</taxon>
        <taxon>Metazoa</taxon>
        <taxon>Chordata</taxon>
        <taxon>Craniata</taxon>
        <taxon>Vertebrata</taxon>
        <taxon>Euteleostomi</taxon>
        <taxon>Amphibia</taxon>
        <taxon>Batrachia</taxon>
        <taxon>Caudata</taxon>
        <taxon>Salamandroidea</taxon>
        <taxon>Salamandridae</taxon>
        <taxon>Pleurodelinae</taxon>
        <taxon>Pleurodeles</taxon>
    </lineage>
</organism>
<proteinExistence type="predicted"/>
<sequence length="122" mass="12585">MQGPATPLTSFDFLADSEEGSGLPPFTGSPCFLGLEHREALPLSLTVRRSPLLHPLPASLSPGDSGPPPPAPGGSLRNRYRTPPWCLRAAARGSPHLAANRVPGANVSADAEEGSGWAPLTG</sequence>
<dbReference type="AlphaFoldDB" id="A0AAV7T9S7"/>
<gene>
    <name evidence="2" type="ORF">NDU88_005216</name>
</gene>